<dbReference type="Gene3D" id="3.40.50.2000">
    <property type="entry name" value="Glycogen Phosphorylase B"/>
    <property type="match status" value="2"/>
</dbReference>
<gene>
    <name evidence="3" type="ORF">E5Q53_04970</name>
</gene>
<organism evidence="3 4">
    <name type="scientific">Haemophilus parahaemolyticus</name>
    <dbReference type="NCBI Taxonomy" id="735"/>
    <lineage>
        <taxon>Bacteria</taxon>
        <taxon>Pseudomonadati</taxon>
        <taxon>Pseudomonadota</taxon>
        <taxon>Gammaproteobacteria</taxon>
        <taxon>Pasteurellales</taxon>
        <taxon>Pasteurellaceae</taxon>
        <taxon>Haemophilus</taxon>
    </lineage>
</organism>
<reference evidence="3 4" key="1">
    <citation type="submission" date="2019-04" db="EMBL/GenBank/DDBJ databases">
        <title>Complete Genome and Methylome Analysis of Haemophilus haemolyticus NEB129.</title>
        <authorList>
            <person name="Fomenkov A."/>
            <person name="Roberts R.J."/>
            <person name="Anton B.P."/>
            <person name="Vincze T."/>
        </authorList>
    </citation>
    <scope>NUCLEOTIDE SEQUENCE [LARGE SCALE GENOMIC DNA]</scope>
    <source>
        <strain evidence="3 4">NEB129</strain>
    </source>
</reference>
<dbReference type="InterPro" id="IPR001296">
    <property type="entry name" value="Glyco_trans_1"/>
</dbReference>
<dbReference type="AlphaFoldDB" id="A0AAE6MP38"/>
<dbReference type="CDD" id="cd03820">
    <property type="entry name" value="GT4_AmsD-like"/>
    <property type="match status" value="1"/>
</dbReference>
<dbReference type="Proteomes" id="UP000323974">
    <property type="component" value="Chromosome"/>
</dbReference>
<dbReference type="Pfam" id="PF13439">
    <property type="entry name" value="Glyco_transf_4"/>
    <property type="match status" value="1"/>
</dbReference>
<dbReference type="KEGG" id="hpaa:E5Q53_04970"/>
<dbReference type="PANTHER" id="PTHR12526:SF630">
    <property type="entry name" value="GLYCOSYLTRANSFERASE"/>
    <property type="match status" value="1"/>
</dbReference>
<feature type="domain" description="Glycosyl transferase family 1" evidence="1">
    <location>
        <begin position="181"/>
        <end position="340"/>
    </location>
</feature>
<dbReference type="PANTHER" id="PTHR12526">
    <property type="entry name" value="GLYCOSYLTRANSFERASE"/>
    <property type="match status" value="1"/>
</dbReference>
<dbReference type="Pfam" id="PF00534">
    <property type="entry name" value="Glycos_transf_1"/>
    <property type="match status" value="1"/>
</dbReference>
<name>A0AAE6MP38_HAEPH</name>
<dbReference type="RefSeq" id="WP_005706124.1">
    <property type="nucleotide sequence ID" value="NZ_CP038817.1"/>
</dbReference>
<dbReference type="SUPFAM" id="SSF53756">
    <property type="entry name" value="UDP-Glycosyltransferase/glycogen phosphorylase"/>
    <property type="match status" value="1"/>
</dbReference>
<accession>A0AAE6MP38</accession>
<dbReference type="InterPro" id="IPR028098">
    <property type="entry name" value="Glyco_trans_4-like_N"/>
</dbReference>
<dbReference type="GeneID" id="78224449"/>
<dbReference type="GO" id="GO:1901135">
    <property type="term" value="P:carbohydrate derivative metabolic process"/>
    <property type="evidence" value="ECO:0007669"/>
    <property type="project" value="UniProtKB-ARBA"/>
</dbReference>
<dbReference type="GO" id="GO:0016757">
    <property type="term" value="F:glycosyltransferase activity"/>
    <property type="evidence" value="ECO:0007669"/>
    <property type="project" value="InterPro"/>
</dbReference>
<evidence type="ECO:0000259" key="2">
    <source>
        <dbReference type="Pfam" id="PF13439"/>
    </source>
</evidence>
<proteinExistence type="predicted"/>
<sequence>MKTICFFCGNLNNAGGTERVATSIANALAEKGYNILMLNLWEGDKPFFYLNKKIKSSQLYSQRVSFSKQYLQTILKLRIFLKENQVDTLVVVESMLSLFSLPAKIGLVINHITWEHFNYNVTLGQKGRALSRHLSRLFSNKIVTLTEADKQIWEKKTIGKAEIIAISNPSPYAISDHIPSQMNKTVLAVGRLTYQKGFDLLIQAWKLVKNEPHFSEWKLNIVGDGEDKANLMKSIDVFNLGNSVTLFPFSYNINEFYLEASLYCMSSRFEGLPMVLIEAQSFGLPIVSFNCDTGPSEILDHNKSGFLCKPEDVSDLALKLKALMSLSEQEYNGMVSYAKKSVSKFALDKIADKWEEIV</sequence>
<dbReference type="EMBL" id="CP038817">
    <property type="protein sequence ID" value="QEN10845.1"/>
    <property type="molecule type" value="Genomic_DNA"/>
</dbReference>
<evidence type="ECO:0000313" key="4">
    <source>
        <dbReference type="Proteomes" id="UP000323974"/>
    </source>
</evidence>
<evidence type="ECO:0000259" key="1">
    <source>
        <dbReference type="Pfam" id="PF00534"/>
    </source>
</evidence>
<feature type="domain" description="Glycosyltransferase subfamily 4-like N-terminal" evidence="2">
    <location>
        <begin position="15"/>
        <end position="168"/>
    </location>
</feature>
<evidence type="ECO:0000313" key="3">
    <source>
        <dbReference type="EMBL" id="QEN10845.1"/>
    </source>
</evidence>
<protein>
    <submittedName>
        <fullName evidence="3">Glycosyltransferase family 4 protein</fullName>
    </submittedName>
</protein>